<proteinExistence type="predicted"/>
<keyword evidence="6" id="KW-0067">ATP-binding</keyword>
<dbReference type="SUPFAM" id="SSF56037">
    <property type="entry name" value="PheT/TilS domain"/>
    <property type="match status" value="1"/>
</dbReference>
<dbReference type="Gene3D" id="3.30.56.10">
    <property type="match status" value="2"/>
</dbReference>
<dbReference type="InterPro" id="IPR009061">
    <property type="entry name" value="DNA-bd_dom_put_sf"/>
</dbReference>
<dbReference type="Gene3D" id="3.30.930.10">
    <property type="entry name" value="Bira Bifunctional Protein, Domain 2"/>
    <property type="match status" value="1"/>
</dbReference>
<accession>A0A2M6WXE2</accession>
<feature type="domain" description="B5" evidence="10">
    <location>
        <begin position="295"/>
        <end position="370"/>
    </location>
</feature>
<evidence type="ECO:0000256" key="2">
    <source>
        <dbReference type="ARBA" id="ARBA00012814"/>
    </source>
</evidence>
<organism evidence="11 12">
    <name type="scientific">Candidatus Berkelbacteria bacterium CG10_big_fil_rev_8_21_14_0_10_41_12</name>
    <dbReference type="NCBI Taxonomy" id="1974513"/>
    <lineage>
        <taxon>Bacteria</taxon>
        <taxon>Candidatus Berkelbacteria</taxon>
    </lineage>
</organism>
<evidence type="ECO:0000256" key="9">
    <source>
        <dbReference type="ARBA" id="ARBA00023146"/>
    </source>
</evidence>
<dbReference type="GO" id="GO:0000287">
    <property type="term" value="F:magnesium ion binding"/>
    <property type="evidence" value="ECO:0007669"/>
    <property type="project" value="InterPro"/>
</dbReference>
<dbReference type="InterPro" id="IPR005146">
    <property type="entry name" value="B3/B4_tRNA-bd"/>
</dbReference>
<reference evidence="12" key="1">
    <citation type="submission" date="2017-09" db="EMBL/GenBank/DDBJ databases">
        <title>Depth-based differentiation of microbial function through sediment-hosted aquifers and enrichment of novel symbionts in the deep terrestrial subsurface.</title>
        <authorList>
            <person name="Probst A.J."/>
            <person name="Ladd B."/>
            <person name="Jarett J.K."/>
            <person name="Geller-Mcgrath D.E."/>
            <person name="Sieber C.M.K."/>
            <person name="Emerson J.B."/>
            <person name="Anantharaman K."/>
            <person name="Thomas B.C."/>
            <person name="Malmstrom R."/>
            <person name="Stieglmeier M."/>
            <person name="Klingl A."/>
            <person name="Woyke T."/>
            <person name="Ryan C.M."/>
            <person name="Banfield J.F."/>
        </authorList>
    </citation>
    <scope>NUCLEOTIDE SEQUENCE [LARGE SCALE GENOMIC DNA]</scope>
</reference>
<evidence type="ECO:0000256" key="3">
    <source>
        <dbReference type="ARBA" id="ARBA00022598"/>
    </source>
</evidence>
<dbReference type="GO" id="GO:0005524">
    <property type="term" value="F:ATP binding"/>
    <property type="evidence" value="ECO:0007669"/>
    <property type="project" value="UniProtKB-KW"/>
</dbReference>
<keyword evidence="5" id="KW-0547">Nucleotide-binding</keyword>
<dbReference type="SUPFAM" id="SSF55681">
    <property type="entry name" value="Class II aaRS and biotin synthetases"/>
    <property type="match status" value="1"/>
</dbReference>
<dbReference type="PANTHER" id="PTHR10947:SF0">
    <property type="entry name" value="PHENYLALANINE--TRNA LIGASE BETA SUBUNIT"/>
    <property type="match status" value="1"/>
</dbReference>
<keyword evidence="8" id="KW-0648">Protein biosynthesis</keyword>
<dbReference type="InterPro" id="IPR041616">
    <property type="entry name" value="PheRS_beta_core"/>
</dbReference>
<dbReference type="InterPro" id="IPR005147">
    <property type="entry name" value="tRNA_synthase_B5-dom"/>
</dbReference>
<comment type="cofactor">
    <cofactor evidence="1">
        <name>Mg(2+)</name>
        <dbReference type="ChEBI" id="CHEBI:18420"/>
    </cofactor>
</comment>
<dbReference type="Gene3D" id="3.50.40.10">
    <property type="entry name" value="Phenylalanyl-trna Synthetase, Chain B, domain 3"/>
    <property type="match status" value="1"/>
</dbReference>
<dbReference type="EC" id="6.1.1.20" evidence="2"/>
<dbReference type="EMBL" id="PEZV01000009">
    <property type="protein sequence ID" value="PIT97464.1"/>
    <property type="molecule type" value="Genomic_DNA"/>
</dbReference>
<gene>
    <name evidence="11" type="ORF">COT77_01340</name>
</gene>
<evidence type="ECO:0000256" key="1">
    <source>
        <dbReference type="ARBA" id="ARBA00001946"/>
    </source>
</evidence>
<dbReference type="Pfam" id="PF17759">
    <property type="entry name" value="tRNA_synthFbeta"/>
    <property type="match status" value="1"/>
</dbReference>
<dbReference type="InterPro" id="IPR020825">
    <property type="entry name" value="Phe-tRNA_synthase-like_B3/B4"/>
</dbReference>
<dbReference type="Pfam" id="PF03483">
    <property type="entry name" value="B3_4"/>
    <property type="match status" value="1"/>
</dbReference>
<keyword evidence="4" id="KW-0479">Metal-binding</keyword>
<dbReference type="GO" id="GO:0009328">
    <property type="term" value="C:phenylalanine-tRNA ligase complex"/>
    <property type="evidence" value="ECO:0007669"/>
    <property type="project" value="TreeGrafter"/>
</dbReference>
<evidence type="ECO:0000256" key="6">
    <source>
        <dbReference type="ARBA" id="ARBA00022840"/>
    </source>
</evidence>
<evidence type="ECO:0000256" key="8">
    <source>
        <dbReference type="ARBA" id="ARBA00022917"/>
    </source>
</evidence>
<evidence type="ECO:0000313" key="11">
    <source>
        <dbReference type="EMBL" id="PIT97464.1"/>
    </source>
</evidence>
<dbReference type="AlphaFoldDB" id="A0A2M6WXE2"/>
<keyword evidence="9" id="KW-0030">Aminoacyl-tRNA synthetase</keyword>
<dbReference type="SMART" id="SM00874">
    <property type="entry name" value="B5"/>
    <property type="match status" value="1"/>
</dbReference>
<dbReference type="SUPFAM" id="SSF46955">
    <property type="entry name" value="Putative DNA-binding domain"/>
    <property type="match status" value="2"/>
</dbReference>
<dbReference type="Pfam" id="PF03484">
    <property type="entry name" value="B5"/>
    <property type="match status" value="1"/>
</dbReference>
<dbReference type="GO" id="GO:0004826">
    <property type="term" value="F:phenylalanine-tRNA ligase activity"/>
    <property type="evidence" value="ECO:0007669"/>
    <property type="project" value="UniProtKB-EC"/>
</dbReference>
<dbReference type="PANTHER" id="PTHR10947">
    <property type="entry name" value="PHENYLALANYL-TRNA SYNTHETASE BETA CHAIN AND LEUCINE-RICH REPEAT-CONTAINING PROTEIN 47"/>
    <property type="match status" value="1"/>
</dbReference>
<evidence type="ECO:0000256" key="7">
    <source>
        <dbReference type="ARBA" id="ARBA00022842"/>
    </source>
</evidence>
<evidence type="ECO:0000313" key="12">
    <source>
        <dbReference type="Proteomes" id="UP000228596"/>
    </source>
</evidence>
<dbReference type="InterPro" id="IPR045864">
    <property type="entry name" value="aa-tRNA-synth_II/BPL/LPL"/>
</dbReference>
<dbReference type="PROSITE" id="PS51483">
    <property type="entry name" value="B5"/>
    <property type="match status" value="1"/>
</dbReference>
<dbReference type="GO" id="GO:0003723">
    <property type="term" value="F:RNA binding"/>
    <property type="evidence" value="ECO:0007669"/>
    <property type="project" value="InterPro"/>
</dbReference>
<dbReference type="GO" id="GO:0006432">
    <property type="term" value="P:phenylalanyl-tRNA aminoacylation"/>
    <property type="evidence" value="ECO:0007669"/>
    <property type="project" value="InterPro"/>
</dbReference>
<keyword evidence="7" id="KW-0460">Magnesium</keyword>
<name>A0A2M6WXE2_9BACT</name>
<protein>
    <recommendedName>
        <fullName evidence="2">phenylalanine--tRNA ligase</fullName>
        <ecNumber evidence="2">6.1.1.20</ecNumber>
    </recommendedName>
</protein>
<evidence type="ECO:0000256" key="4">
    <source>
        <dbReference type="ARBA" id="ARBA00022723"/>
    </source>
</evidence>
<evidence type="ECO:0000256" key="5">
    <source>
        <dbReference type="ARBA" id="ARBA00022741"/>
    </source>
</evidence>
<comment type="caution">
    <text evidence="11">The sequence shown here is derived from an EMBL/GenBank/DDBJ whole genome shotgun (WGS) entry which is preliminary data.</text>
</comment>
<dbReference type="InterPro" id="IPR045060">
    <property type="entry name" value="Phe-tRNA-ligase_IIc_bsu"/>
</dbReference>
<dbReference type="Proteomes" id="UP000228596">
    <property type="component" value="Unassembled WGS sequence"/>
</dbReference>
<sequence>MKILYSQIKELVPGLKAQDGSEDKKVHEICDAFTLIGHMVDGFEKIKYQGKDDYLISLEIRQNRADCLSVIGIAYEVAAYFRLRVELLKVETKEAEGKIDIKVNTGETIKRIRALEITGAKNAESPAWLQELLKFHDINPINLLVDLSNYVMIYTGYPSHLLDKDKIKGTLFWSINDKFEQITTLDGSKIKLGKDEIILEDDKNILALAGIVGGNVAEIDLNSNHIIAEMAIYDRAKVRKNARDLVISTEASTRLEKDLDPNGIDYAMNMLCGLIEEYCPSAKIEKEFSYYPQPRKSPEIKLRPSSPSRFAGIEITPEQSVKILRDLRFEVEKSDERYIVTPPTDRMDVELEEDVVEEILRIYGFDKIPTDQVPTLEVVKDITPAIINLDEKIRDVLSAKSYDEVLSWPLTNKSVNEKVNYANWQMITTQNSVNDEFPDLRMSIATGLVNQLDQYRKKNVEFIDIFEIGKVFGKIDGKYAERESLGVLSCKNKKDLNGFKKVIEGTLRTAGLDSVSYKKSAKVPENANPHSCWDIVADEQNIGIIYKFRSTDPKEHIYFAEINLGKALDLIKISDVKSVFELKEKIITLDANVELLRQNPKVSSRSGGSKTPPSGVEINKDESIENYLAKIKQKIDPKHLWNIRIVDKFAIDGAMRYTVRASYLELSDQQAKKLHLETFGLS</sequence>
<evidence type="ECO:0000259" key="10">
    <source>
        <dbReference type="PROSITE" id="PS51483"/>
    </source>
</evidence>
<dbReference type="SMART" id="SM00873">
    <property type="entry name" value="B3_4"/>
    <property type="match status" value="1"/>
</dbReference>
<keyword evidence="3" id="KW-0436">Ligase</keyword>